<keyword evidence="2" id="KW-1185">Reference proteome</keyword>
<comment type="caution">
    <text evidence="1">The sequence shown here is derived from an EMBL/GenBank/DDBJ whole genome shotgun (WGS) entry which is preliminary data.</text>
</comment>
<dbReference type="EMBL" id="JAOTPO010000034">
    <property type="protein sequence ID" value="MDE5416346.1"/>
    <property type="molecule type" value="Genomic_DNA"/>
</dbReference>
<evidence type="ECO:0000313" key="1">
    <source>
        <dbReference type="EMBL" id="MDE5416346.1"/>
    </source>
</evidence>
<proteinExistence type="predicted"/>
<sequence>MFSFHKFYCLYEFDINQERQKNTNDLYKKNGGALGIKSFEEITINYKDEQFLQKWEELLGEAEKTVSSSYYC</sequence>
<dbReference type="Proteomes" id="UP001148125">
    <property type="component" value="Unassembled WGS sequence"/>
</dbReference>
<reference evidence="1" key="1">
    <citation type="submission" date="2024-05" db="EMBL/GenBank/DDBJ databases">
        <title>Alkalihalobacillus sp. strain MEB203 novel alkaliphilic bacterium from Lonar Lake, India.</title>
        <authorList>
            <person name="Joshi A."/>
            <person name="Thite S."/>
            <person name="Mengade P."/>
        </authorList>
    </citation>
    <scope>NUCLEOTIDE SEQUENCE</scope>
    <source>
        <strain evidence="1">MEB 203</strain>
    </source>
</reference>
<accession>A0ABT5VLN5</accession>
<gene>
    <name evidence="1" type="ORF">N7Z68_23915</name>
</gene>
<evidence type="ECO:0000313" key="2">
    <source>
        <dbReference type="Proteomes" id="UP001148125"/>
    </source>
</evidence>
<protein>
    <submittedName>
        <fullName evidence="1">Uncharacterized protein</fullName>
    </submittedName>
</protein>
<organism evidence="1 2">
    <name type="scientific">Alkalihalobacterium chitinilyticum</name>
    <dbReference type="NCBI Taxonomy" id="2980103"/>
    <lineage>
        <taxon>Bacteria</taxon>
        <taxon>Bacillati</taxon>
        <taxon>Bacillota</taxon>
        <taxon>Bacilli</taxon>
        <taxon>Bacillales</taxon>
        <taxon>Bacillaceae</taxon>
        <taxon>Alkalihalobacterium</taxon>
    </lineage>
</organism>
<dbReference type="RefSeq" id="WP_275120935.1">
    <property type="nucleotide sequence ID" value="NZ_JAOTPO010000034.1"/>
</dbReference>
<name>A0ABT5VLN5_9BACI</name>